<comment type="similarity">
    <text evidence="2">Belongs to the CDP-glycerol glycerophosphotransferase family.</text>
</comment>
<protein>
    <submittedName>
        <fullName evidence="7">CDP-glycerol glycerophosphotransferase family protein</fullName>
    </submittedName>
</protein>
<dbReference type="PANTHER" id="PTHR37316">
    <property type="entry name" value="TEICHOIC ACID GLYCEROL-PHOSPHATE PRIMASE"/>
    <property type="match status" value="1"/>
</dbReference>
<dbReference type="EMBL" id="JBHTCO010000037">
    <property type="protein sequence ID" value="MFC7394688.1"/>
    <property type="molecule type" value="Genomic_DNA"/>
</dbReference>
<dbReference type="InterPro" id="IPR043148">
    <property type="entry name" value="TagF_C"/>
</dbReference>
<evidence type="ECO:0000256" key="5">
    <source>
        <dbReference type="ARBA" id="ARBA00022944"/>
    </source>
</evidence>
<dbReference type="InterPro" id="IPR051612">
    <property type="entry name" value="Teichoic_Acid_Biosynth"/>
</dbReference>
<evidence type="ECO:0000313" key="7">
    <source>
        <dbReference type="EMBL" id="MFC7394688.1"/>
    </source>
</evidence>
<sequence length="726" mass="85931">MNLPQSLQEMKHRTLHHIELRDDFLYIQLGLRLHVPVETENIETFDPDKKFLLIDRNNNIEISFPLNTFKRSSDFLYLEGELDLISHPELAGEDAVWDAYICVNYEDFQKKYRVKSGTLELDFFYVYFENVGRLLVPYTTNKGNVSFNALETNVVAKVEQANISKKGMLSLSGYAFCPLWTVQNEKDIIKRVVLKDKSDDFEGNDLFKGKFEAKNIERNDLNEKYKHGNFKWAGFQINLDLRQAEIPSDLSSLRVCIELELSNENKGEILESLPIKLQYNKEKLKLFDSVVLSTRNGKKRFVLKSTKSLNLSFTVSNYSFLGEMRSKLIKFKRGPKVKKLYKRAFKIIGRMPAKNNLVMFESFHGKQYSDNPRAIFEYLQENYPGYKMYWSVDKRHVHTFENINVKYVKKFSIRWLFLMARARYWVINTRMPLWLPKPKHTVFLQTWHGTPLKRLASDMEEVHMPGTNTKKYKRNFTREANRWDYLVSPNAYSTIIFRRAFRFNNEMIETGYPRNDYLFTNNNPETINHLKSKYNIPLDKKVVLYAPTWRDDQFYGKGRYKFDLDLDLAKMREQLGNDYIVILRMHYLVAENFDLTPYKGFAFDFSNHEDIRDLYLVADLLITDYSSVFFDYANLRRPIIFYCYDIERYRTKLRGFYFDIEKNAPGPLVKTTEAVIEAINGFEAKQFALPETFERFYQRFCYLESGESSKKVVEEVFFQNKATAES</sequence>
<keyword evidence="4" id="KW-0808">Transferase</keyword>
<organism evidence="7 8">
    <name type="scientific">Scopulibacillus cellulosilyticus</name>
    <dbReference type="NCBI Taxonomy" id="2665665"/>
    <lineage>
        <taxon>Bacteria</taxon>
        <taxon>Bacillati</taxon>
        <taxon>Bacillota</taxon>
        <taxon>Bacilli</taxon>
        <taxon>Bacillales</taxon>
        <taxon>Sporolactobacillaceae</taxon>
        <taxon>Scopulibacillus</taxon>
    </lineage>
</organism>
<evidence type="ECO:0000256" key="6">
    <source>
        <dbReference type="ARBA" id="ARBA00023136"/>
    </source>
</evidence>
<evidence type="ECO:0000256" key="4">
    <source>
        <dbReference type="ARBA" id="ARBA00022679"/>
    </source>
</evidence>
<dbReference type="Gene3D" id="3.40.50.11820">
    <property type="match status" value="1"/>
</dbReference>
<dbReference type="Proteomes" id="UP001596505">
    <property type="component" value="Unassembled WGS sequence"/>
</dbReference>
<dbReference type="SUPFAM" id="SSF53756">
    <property type="entry name" value="UDP-Glycosyltransferase/glycogen phosphorylase"/>
    <property type="match status" value="1"/>
</dbReference>
<dbReference type="Gene3D" id="3.40.50.12580">
    <property type="match status" value="1"/>
</dbReference>
<gene>
    <name evidence="7" type="ORF">ACFQRG_17330</name>
</gene>
<dbReference type="RefSeq" id="WP_380968399.1">
    <property type="nucleotide sequence ID" value="NZ_JBHTCO010000037.1"/>
</dbReference>
<dbReference type="PANTHER" id="PTHR37316:SF3">
    <property type="entry name" value="TEICHOIC ACID GLYCEROL-PHOSPHATE TRANSFERASE"/>
    <property type="match status" value="1"/>
</dbReference>
<name>A0ABW2Q4X2_9BACL</name>
<accession>A0ABW2Q4X2</accession>
<reference evidence="8" key="1">
    <citation type="journal article" date="2019" name="Int. J. Syst. Evol. Microbiol.">
        <title>The Global Catalogue of Microorganisms (GCM) 10K type strain sequencing project: providing services to taxonomists for standard genome sequencing and annotation.</title>
        <authorList>
            <consortium name="The Broad Institute Genomics Platform"/>
            <consortium name="The Broad Institute Genome Sequencing Center for Infectious Disease"/>
            <person name="Wu L."/>
            <person name="Ma J."/>
        </authorList>
    </citation>
    <scope>NUCLEOTIDE SEQUENCE [LARGE SCALE GENOMIC DNA]</scope>
    <source>
        <strain evidence="8">CGMCC 1.16305</strain>
    </source>
</reference>
<comment type="subcellular location">
    <subcellularLocation>
        <location evidence="1">Cell membrane</location>
        <topology evidence="1">Peripheral membrane protein</topology>
    </subcellularLocation>
</comment>
<keyword evidence="6" id="KW-0472">Membrane</keyword>
<keyword evidence="8" id="KW-1185">Reference proteome</keyword>
<dbReference type="InterPro" id="IPR043149">
    <property type="entry name" value="TagF_N"/>
</dbReference>
<evidence type="ECO:0000256" key="2">
    <source>
        <dbReference type="ARBA" id="ARBA00010488"/>
    </source>
</evidence>
<proteinExistence type="inferred from homology"/>
<comment type="caution">
    <text evidence="7">The sequence shown here is derived from an EMBL/GenBank/DDBJ whole genome shotgun (WGS) entry which is preliminary data.</text>
</comment>
<evidence type="ECO:0000256" key="1">
    <source>
        <dbReference type="ARBA" id="ARBA00004202"/>
    </source>
</evidence>
<evidence type="ECO:0000256" key="3">
    <source>
        <dbReference type="ARBA" id="ARBA00022475"/>
    </source>
</evidence>
<evidence type="ECO:0000313" key="8">
    <source>
        <dbReference type="Proteomes" id="UP001596505"/>
    </source>
</evidence>
<dbReference type="Pfam" id="PF04464">
    <property type="entry name" value="Glyphos_transf"/>
    <property type="match status" value="1"/>
</dbReference>
<keyword evidence="3" id="KW-1003">Cell membrane</keyword>
<keyword evidence="5" id="KW-0777">Teichoic acid biosynthesis</keyword>
<dbReference type="InterPro" id="IPR007554">
    <property type="entry name" value="Glycerophosphate_synth"/>
</dbReference>